<dbReference type="EMBL" id="AUZX01015196">
    <property type="protein sequence ID" value="EQD29677.1"/>
    <property type="molecule type" value="Genomic_DNA"/>
</dbReference>
<proteinExistence type="predicted"/>
<dbReference type="Pfam" id="PF13386">
    <property type="entry name" value="DsbD_2"/>
    <property type="match status" value="1"/>
</dbReference>
<keyword evidence="1" id="KW-0472">Membrane</keyword>
<reference evidence="3" key="2">
    <citation type="journal article" date="2014" name="ISME J.">
        <title>Microbial stratification in low pH oxic and suboxic macroscopic growths along an acid mine drainage.</title>
        <authorList>
            <person name="Mendez-Garcia C."/>
            <person name="Mesa V."/>
            <person name="Sprenger R.R."/>
            <person name="Richter M."/>
            <person name="Diez M.S."/>
            <person name="Solano J."/>
            <person name="Bargiela R."/>
            <person name="Golyshina O.V."/>
            <person name="Manteca A."/>
            <person name="Ramos J.L."/>
            <person name="Gallego J.R."/>
            <person name="Llorente I."/>
            <person name="Martins Dos Santos V.A."/>
            <person name="Jensen O.N."/>
            <person name="Pelaez A.I."/>
            <person name="Sanchez J."/>
            <person name="Ferrer M."/>
        </authorList>
    </citation>
    <scope>NUCLEOTIDE SEQUENCE</scope>
</reference>
<evidence type="ECO:0000256" key="1">
    <source>
        <dbReference type="SAM" id="Phobius"/>
    </source>
</evidence>
<feature type="transmembrane region" description="Helical" evidence="1">
    <location>
        <begin position="126"/>
        <end position="147"/>
    </location>
</feature>
<dbReference type="AlphaFoldDB" id="T0YD28"/>
<accession>T0YD28</accession>
<keyword evidence="1" id="KW-1133">Transmembrane helix</keyword>
<feature type="transmembrane region" description="Helical" evidence="1">
    <location>
        <begin position="196"/>
        <end position="223"/>
    </location>
</feature>
<feature type="transmembrane region" description="Helical" evidence="1">
    <location>
        <begin position="72"/>
        <end position="90"/>
    </location>
</feature>
<feature type="non-terminal residue" evidence="3">
    <location>
        <position position="1"/>
    </location>
</feature>
<gene>
    <name evidence="3" type="ORF">B1A_20588</name>
</gene>
<name>T0YD28_9ZZZZ</name>
<dbReference type="InterPro" id="IPR039447">
    <property type="entry name" value="UreH-like_TM_dom"/>
</dbReference>
<evidence type="ECO:0000313" key="3">
    <source>
        <dbReference type="EMBL" id="EQD29677.1"/>
    </source>
</evidence>
<comment type="caution">
    <text evidence="3">The sequence shown here is derived from an EMBL/GenBank/DDBJ whole genome shotgun (WGS) entry which is preliminary data.</text>
</comment>
<reference evidence="3" key="1">
    <citation type="submission" date="2013-08" db="EMBL/GenBank/DDBJ databases">
        <authorList>
            <person name="Mendez C."/>
            <person name="Richter M."/>
            <person name="Ferrer M."/>
            <person name="Sanchez J."/>
        </authorList>
    </citation>
    <scope>NUCLEOTIDE SEQUENCE</scope>
</reference>
<feature type="domain" description="Urease accessory protein UreH-like transmembrane" evidence="2">
    <location>
        <begin position="63"/>
        <end position="200"/>
    </location>
</feature>
<feature type="transmembrane region" description="Helical" evidence="1">
    <location>
        <begin position="159"/>
        <end position="184"/>
    </location>
</feature>
<feature type="transmembrane region" description="Helical" evidence="1">
    <location>
        <begin position="243"/>
        <end position="266"/>
    </location>
</feature>
<evidence type="ECO:0000259" key="2">
    <source>
        <dbReference type="Pfam" id="PF13386"/>
    </source>
</evidence>
<organism evidence="3">
    <name type="scientific">mine drainage metagenome</name>
    <dbReference type="NCBI Taxonomy" id="410659"/>
    <lineage>
        <taxon>unclassified sequences</taxon>
        <taxon>metagenomes</taxon>
        <taxon>ecological metagenomes</taxon>
    </lineage>
</organism>
<sequence length="293" mass="30823">ITALLLGVVHGITPDEHTWPITFSYAVGGYSTRAGLRAGLLFSLSFTVQRALGSELAWLGLAHWMGMKGLDYALYVPVGLLMLIGGALMARQRRAVHVHFLGHCDEADLMRPAADPRGARARRMAAWMPAVHGFVAGWGFGAFALIVYTTLAPAMPSAWWGWVPGALFGLGTALVQAAAGALFGRMATRGKLPPDAIRAVALITATRTLIWGGAAYALAGVFGLLLPRMAGFGIATGLHVHNLAFLGLPFMLAVGVVLGVGVTTLITETRRWRRRLGSIAARSAAASTASADG</sequence>
<keyword evidence="1" id="KW-0812">Transmembrane</keyword>
<protein>
    <recommendedName>
        <fullName evidence="2">Urease accessory protein UreH-like transmembrane domain-containing protein</fullName>
    </recommendedName>
</protein>